<organism evidence="2 3">
    <name type="scientific">Clostridium uliginosum</name>
    <dbReference type="NCBI Taxonomy" id="119641"/>
    <lineage>
        <taxon>Bacteria</taxon>
        <taxon>Bacillati</taxon>
        <taxon>Bacillota</taxon>
        <taxon>Clostridia</taxon>
        <taxon>Eubacteriales</taxon>
        <taxon>Clostridiaceae</taxon>
        <taxon>Clostridium</taxon>
    </lineage>
</organism>
<dbReference type="EMBL" id="FOMG01000003">
    <property type="protein sequence ID" value="SFC39623.1"/>
    <property type="molecule type" value="Genomic_DNA"/>
</dbReference>
<dbReference type="RefSeq" id="WP_090088716.1">
    <property type="nucleotide sequence ID" value="NZ_FOMG01000003.1"/>
</dbReference>
<keyword evidence="3" id="KW-1185">Reference proteome</keyword>
<evidence type="ECO:0000259" key="1">
    <source>
        <dbReference type="Pfam" id="PF10026"/>
    </source>
</evidence>
<sequence length="302" mass="34194">MKITAIRSDKIYKKMISAKVEERDNIYRYELMKPFEFKWSCIGMPLKSEQEGGYDVVMASTIGGGFAPSQINSERTSDIEKISSDDFWQACENSIAKTLHGFEDNGISLPTQEYIFTVMLNDLHNPMSKMTGDYCGDGGIPGYIIGTIIPNQESLKMLPVALAHETNHNVRWQFMQWNPNVTLADMIISEGLAENFAAFMFGEDKIGMWVKNTSEETLNTVIKPVIKENLYENDFNKLSAYLYGDEIMAMRGVKSVGMPYCAGYACGYQLVKHYLEKKGKSIYEATITPTADILKETEDFWN</sequence>
<dbReference type="STRING" id="119641.SAMN05421842_10374"/>
<evidence type="ECO:0000313" key="2">
    <source>
        <dbReference type="EMBL" id="SFC39623.1"/>
    </source>
</evidence>
<proteinExistence type="predicted"/>
<evidence type="ECO:0000313" key="3">
    <source>
        <dbReference type="Proteomes" id="UP000199263"/>
    </source>
</evidence>
<gene>
    <name evidence="2" type="ORF">SAMN05421842_10374</name>
</gene>
<dbReference type="AlphaFoldDB" id="A0A1I1J124"/>
<dbReference type="Pfam" id="PF10026">
    <property type="entry name" value="DUF2268"/>
    <property type="match status" value="1"/>
</dbReference>
<feature type="domain" description="DUF2268" evidence="1">
    <location>
        <begin position="87"/>
        <end position="295"/>
    </location>
</feature>
<accession>A0A1I1J124</accession>
<dbReference type="OrthoDB" id="148961at2"/>
<reference evidence="2 3" key="1">
    <citation type="submission" date="2016-10" db="EMBL/GenBank/DDBJ databases">
        <authorList>
            <person name="de Groot N.N."/>
        </authorList>
    </citation>
    <scope>NUCLEOTIDE SEQUENCE [LARGE SCALE GENOMIC DNA]</scope>
    <source>
        <strain evidence="2 3">DSM 12992</strain>
    </source>
</reference>
<name>A0A1I1J124_9CLOT</name>
<protein>
    <submittedName>
        <fullName evidence="2">Uncharacterized protein YjaZ</fullName>
    </submittedName>
</protein>
<dbReference type="Proteomes" id="UP000199263">
    <property type="component" value="Unassembled WGS sequence"/>
</dbReference>
<dbReference type="InterPro" id="IPR018728">
    <property type="entry name" value="DUF2268"/>
</dbReference>